<dbReference type="EMBL" id="FUIG01000021">
    <property type="protein sequence ID" value="SJM30524.1"/>
    <property type="molecule type" value="Genomic_DNA"/>
</dbReference>
<dbReference type="InterPro" id="IPR008490">
    <property type="entry name" value="Transposase_InsH_N"/>
</dbReference>
<feature type="region of interest" description="Disordered" evidence="1">
    <location>
        <begin position="216"/>
        <end position="236"/>
    </location>
</feature>
<keyword evidence="5" id="KW-1185">Reference proteome</keyword>
<evidence type="ECO:0000256" key="1">
    <source>
        <dbReference type="SAM" id="MobiDB-lite"/>
    </source>
</evidence>
<dbReference type="Pfam" id="PF13751">
    <property type="entry name" value="DDE_Tnp_1_6"/>
    <property type="match status" value="1"/>
</dbReference>
<dbReference type="NCBIfam" id="NF033551">
    <property type="entry name" value="transpos_IS1182"/>
    <property type="match status" value="1"/>
</dbReference>
<sequence>MKRFVEGEDRRQVTLLPECLDDYVTQDNPVRVIEVFIDELDLGAVGFAGVVPEATGRPAYHPATLLKIYLYGYLNRIQSSRRLERETQRNIELMWLTGRLMPDFKTIADFRRDNGPAIRAACTQFVVLCRQLSLFTRAVVAIDGSKFKAVNTRDKNFTVTKVAKRIEQVEASIARYLAALDRADRQDDDVAEAKTVRLKEKIEGLRRQMQSLKEMGKQVEAAPDKQVSLTDPDARSMATSGKGTGIVGYNVQMAVDAEYHLIVAHEVTNIGSDRAQLTSMGKKARDATGCDEITVLADRGYYNGDEVLACEGSGVLPCIPKTQTSGNAKRGLFTVADFIYDAGKDRYTCPAAQHLTRGKVRSDRRDNIDHYRNLTACSSCALKPRCTPDKHKRLKRWEHEGVLDEMQDRLDRMPDAMTIRRQTVEHPFGTLKAWMGSTHFLTRTLEKVKTEMSLQVLAYNMKRMINIFGVKPLMTAIAA</sequence>
<gene>
    <name evidence="4" type="ORF">BQ8482_150111</name>
</gene>
<dbReference type="InterPro" id="IPR025668">
    <property type="entry name" value="Tnp_DDE_dom"/>
</dbReference>
<protein>
    <submittedName>
        <fullName evidence="4">Transposase</fullName>
    </submittedName>
</protein>
<feature type="domain" description="Transposase InsH N-terminal" evidence="2">
    <location>
        <begin position="19"/>
        <end position="112"/>
    </location>
</feature>
<organism evidence="4 5">
    <name type="scientific">Mesorhizobium delmotii</name>
    <dbReference type="NCBI Taxonomy" id="1631247"/>
    <lineage>
        <taxon>Bacteria</taxon>
        <taxon>Pseudomonadati</taxon>
        <taxon>Pseudomonadota</taxon>
        <taxon>Alphaproteobacteria</taxon>
        <taxon>Hyphomicrobiales</taxon>
        <taxon>Phyllobacteriaceae</taxon>
        <taxon>Mesorhizobium</taxon>
    </lineage>
</organism>
<proteinExistence type="predicted"/>
<accession>A0A2P9AHB3</accession>
<evidence type="ECO:0000259" key="3">
    <source>
        <dbReference type="Pfam" id="PF13751"/>
    </source>
</evidence>
<dbReference type="Proteomes" id="UP000245698">
    <property type="component" value="Unassembled WGS sequence"/>
</dbReference>
<dbReference type="PANTHER" id="PTHR33408">
    <property type="entry name" value="TRANSPOSASE"/>
    <property type="match status" value="1"/>
</dbReference>
<evidence type="ECO:0000259" key="2">
    <source>
        <dbReference type="Pfam" id="PF05598"/>
    </source>
</evidence>
<dbReference type="RefSeq" id="WP_123147960.1">
    <property type="nucleotide sequence ID" value="NZ_FUIG01000021.1"/>
</dbReference>
<reference evidence="5" key="1">
    <citation type="submission" date="2016-12" db="EMBL/GenBank/DDBJ databases">
        <authorList>
            <person name="Brunel B."/>
        </authorList>
    </citation>
    <scope>NUCLEOTIDE SEQUENCE [LARGE SCALE GENOMIC DNA]</scope>
</reference>
<dbReference type="PANTHER" id="PTHR33408:SF2">
    <property type="entry name" value="TRANSPOSASE DDE DOMAIN-CONTAINING PROTEIN"/>
    <property type="match status" value="1"/>
</dbReference>
<dbReference type="AlphaFoldDB" id="A0A2P9AHB3"/>
<feature type="domain" description="Transposase DDE" evidence="3">
    <location>
        <begin position="348"/>
        <end position="465"/>
    </location>
</feature>
<dbReference type="Pfam" id="PF05598">
    <property type="entry name" value="DUF772"/>
    <property type="match status" value="1"/>
</dbReference>
<name>A0A2P9AHB3_9HYPH</name>
<evidence type="ECO:0000313" key="4">
    <source>
        <dbReference type="EMBL" id="SJM30524.1"/>
    </source>
</evidence>
<dbReference type="InterPro" id="IPR047629">
    <property type="entry name" value="IS1182_transpos"/>
</dbReference>
<evidence type="ECO:0000313" key="5">
    <source>
        <dbReference type="Proteomes" id="UP000245698"/>
    </source>
</evidence>